<evidence type="ECO:0000256" key="7">
    <source>
        <dbReference type="SAM" id="SignalP"/>
    </source>
</evidence>
<dbReference type="RefSeq" id="WP_264089393.1">
    <property type="nucleotide sequence ID" value="NZ_JAMPJT010000003.1"/>
</dbReference>
<proteinExistence type="inferred from homology"/>
<dbReference type="Proteomes" id="UP001165568">
    <property type="component" value="Unassembled WGS sequence"/>
</dbReference>
<evidence type="ECO:0000313" key="8">
    <source>
        <dbReference type="EMBL" id="MCV9878255.1"/>
    </source>
</evidence>
<dbReference type="AlphaFoldDB" id="A0AA42C317"/>
<dbReference type="GO" id="GO:0016020">
    <property type="term" value="C:membrane"/>
    <property type="evidence" value="ECO:0007669"/>
    <property type="project" value="InterPro"/>
</dbReference>
<evidence type="ECO:0000313" key="9">
    <source>
        <dbReference type="EMBL" id="MCV9881678.1"/>
    </source>
</evidence>
<keyword evidence="6 8" id="KW-0449">Lipoprotein</keyword>
<keyword evidence="5" id="KW-0564">Palmitate</keyword>
<evidence type="ECO:0000256" key="5">
    <source>
        <dbReference type="ARBA" id="ARBA00023139"/>
    </source>
</evidence>
<name>A0AA42C317_9GAMM</name>
<keyword evidence="2" id="KW-1003">Cell membrane</keyword>
<dbReference type="Proteomes" id="UP001165569">
    <property type="component" value="Unassembled WGS sequence"/>
</dbReference>
<comment type="similarity">
    <text evidence="1">Belongs to the EcnA/EcnB lipoprotein family.</text>
</comment>
<evidence type="ECO:0000256" key="4">
    <source>
        <dbReference type="ARBA" id="ARBA00023136"/>
    </source>
</evidence>
<evidence type="ECO:0000256" key="6">
    <source>
        <dbReference type="ARBA" id="ARBA00023288"/>
    </source>
</evidence>
<evidence type="ECO:0000313" key="11">
    <source>
        <dbReference type="Proteomes" id="UP001165569"/>
    </source>
</evidence>
<dbReference type="EMBL" id="JAMPJT010000003">
    <property type="protein sequence ID" value="MCV9878255.1"/>
    <property type="molecule type" value="Genomic_DNA"/>
</dbReference>
<sequence>MLKKSLVAIFSLLVLSAVVGCNTTRGVGQDVEAGGEAIQRSAQ</sequence>
<feature type="signal peptide" evidence="7">
    <location>
        <begin position="1"/>
        <end position="19"/>
    </location>
</feature>
<accession>A0AA42C317</accession>
<organism evidence="8 11">
    <name type="scientific">Brenneria izbisi</name>
    <dbReference type="NCBI Taxonomy" id="2939450"/>
    <lineage>
        <taxon>Bacteria</taxon>
        <taxon>Pseudomonadati</taxon>
        <taxon>Pseudomonadota</taxon>
        <taxon>Gammaproteobacteria</taxon>
        <taxon>Enterobacterales</taxon>
        <taxon>Pectobacteriaceae</taxon>
        <taxon>Brenneria</taxon>
    </lineage>
</organism>
<comment type="caution">
    <text evidence="8">The sequence shown here is derived from an EMBL/GenBank/DDBJ whole genome shotgun (WGS) entry which is preliminary data.</text>
</comment>
<dbReference type="PROSITE" id="PS51257">
    <property type="entry name" value="PROKAR_LIPOPROTEIN"/>
    <property type="match status" value="1"/>
</dbReference>
<evidence type="ECO:0000256" key="2">
    <source>
        <dbReference type="ARBA" id="ARBA00022475"/>
    </source>
</evidence>
<evidence type="ECO:0000256" key="3">
    <source>
        <dbReference type="ARBA" id="ARBA00022729"/>
    </source>
</evidence>
<keyword evidence="10" id="KW-1185">Reference proteome</keyword>
<dbReference type="GO" id="GO:0009636">
    <property type="term" value="P:response to toxic substance"/>
    <property type="evidence" value="ECO:0007669"/>
    <property type="project" value="InterPro"/>
</dbReference>
<dbReference type="EMBL" id="JAMPJU010000003">
    <property type="protein sequence ID" value="MCV9881678.1"/>
    <property type="molecule type" value="Genomic_DNA"/>
</dbReference>
<evidence type="ECO:0000256" key="1">
    <source>
        <dbReference type="ARBA" id="ARBA00010296"/>
    </source>
</evidence>
<protein>
    <submittedName>
        <fullName evidence="8">Entericidin A/B family lipoprotein</fullName>
    </submittedName>
</protein>
<dbReference type="Pfam" id="PF08085">
    <property type="entry name" value="Entericidin"/>
    <property type="match status" value="1"/>
</dbReference>
<gene>
    <name evidence="8" type="ORF">NC803_05265</name>
    <name evidence="9" type="ORF">NC856_05260</name>
</gene>
<reference evidence="8" key="1">
    <citation type="submission" date="2022-04" db="EMBL/GenBank/DDBJ databases">
        <title>Brenneria sp. isolated from walnut trees in Serbia.</title>
        <authorList>
            <person name="Gasic K."/>
            <person name="Zlatkovic N."/>
            <person name="Kuzmanovic N."/>
        </authorList>
    </citation>
    <scope>NUCLEOTIDE SEQUENCE</scope>
    <source>
        <strain evidence="9">KBI 423</strain>
        <strain evidence="8">KBI 447</strain>
    </source>
</reference>
<keyword evidence="4" id="KW-0472">Membrane</keyword>
<feature type="chain" id="PRO_5041240922" evidence="7">
    <location>
        <begin position="20"/>
        <end position="43"/>
    </location>
</feature>
<keyword evidence="3 7" id="KW-0732">Signal</keyword>
<dbReference type="InterPro" id="IPR012556">
    <property type="entry name" value="Entericidin"/>
</dbReference>
<evidence type="ECO:0000313" key="10">
    <source>
        <dbReference type="Proteomes" id="UP001165568"/>
    </source>
</evidence>